<evidence type="ECO:0000313" key="1">
    <source>
        <dbReference type="EMBL" id="KAK3804378.1"/>
    </source>
</evidence>
<dbReference type="Proteomes" id="UP001283361">
    <property type="component" value="Unassembled WGS sequence"/>
</dbReference>
<name>A0AAE1BE02_9GAST</name>
<comment type="caution">
    <text evidence="1">The sequence shown here is derived from an EMBL/GenBank/DDBJ whole genome shotgun (WGS) entry which is preliminary data.</text>
</comment>
<dbReference type="EMBL" id="JAWDGP010000016">
    <property type="protein sequence ID" value="KAK3804378.1"/>
    <property type="molecule type" value="Genomic_DNA"/>
</dbReference>
<protein>
    <submittedName>
        <fullName evidence="1">Uncharacterized protein</fullName>
    </submittedName>
</protein>
<dbReference type="AlphaFoldDB" id="A0AAE1BE02"/>
<proteinExistence type="predicted"/>
<sequence>MGINSTFSRLEEDGSWLKQVLKIRITGAFEAASSAMADETKSSSVMLLSATSNLTIASCAPAMPDGGQDSDIALCLTDC</sequence>
<gene>
    <name evidence="1" type="ORF">RRG08_059348</name>
</gene>
<organism evidence="1 2">
    <name type="scientific">Elysia crispata</name>
    <name type="common">lettuce slug</name>
    <dbReference type="NCBI Taxonomy" id="231223"/>
    <lineage>
        <taxon>Eukaryota</taxon>
        <taxon>Metazoa</taxon>
        <taxon>Spiralia</taxon>
        <taxon>Lophotrochozoa</taxon>
        <taxon>Mollusca</taxon>
        <taxon>Gastropoda</taxon>
        <taxon>Heterobranchia</taxon>
        <taxon>Euthyneura</taxon>
        <taxon>Panpulmonata</taxon>
        <taxon>Sacoglossa</taxon>
        <taxon>Placobranchoidea</taxon>
        <taxon>Plakobranchidae</taxon>
        <taxon>Elysia</taxon>
    </lineage>
</organism>
<accession>A0AAE1BE02</accession>
<reference evidence="1" key="1">
    <citation type="journal article" date="2023" name="G3 (Bethesda)">
        <title>A reference genome for the long-term kleptoplast-retaining sea slug Elysia crispata morphotype clarki.</title>
        <authorList>
            <person name="Eastman K.E."/>
            <person name="Pendleton A.L."/>
            <person name="Shaikh M.A."/>
            <person name="Suttiyut T."/>
            <person name="Ogas R."/>
            <person name="Tomko P."/>
            <person name="Gavelis G."/>
            <person name="Widhalm J.R."/>
            <person name="Wisecaver J.H."/>
        </authorList>
    </citation>
    <scope>NUCLEOTIDE SEQUENCE</scope>
    <source>
        <strain evidence="1">ECLA1</strain>
    </source>
</reference>
<evidence type="ECO:0000313" key="2">
    <source>
        <dbReference type="Proteomes" id="UP001283361"/>
    </source>
</evidence>
<keyword evidence="2" id="KW-1185">Reference proteome</keyword>